<sequence>MTVPGPLGVGVYDGLEVEYQTRGALVYVRDPRDASHGYVRVSLARWSRFVGAVKARQFVPQQEGDVVTVTIGDLWNAGIVTASAFLVTSAHTWEIFCRAVRAGAFDAIDATSAAGQGEYPSDSAGLASG</sequence>
<reference evidence="1 2" key="1">
    <citation type="submission" date="2019-09" db="EMBL/GenBank/DDBJ databases">
        <title>Screening of Novel Bioactive Compounds from Soil-Associated.</title>
        <authorList>
            <person name="Gong X."/>
        </authorList>
    </citation>
    <scope>NUCLEOTIDE SEQUENCE [LARGE SCALE GENOMIC DNA]</scope>
    <source>
        <strain evidence="1 2">Gxj-6</strain>
    </source>
</reference>
<dbReference type="RefSeq" id="WP_150936450.1">
    <property type="nucleotide sequence ID" value="NZ_VYTZ01000009.1"/>
</dbReference>
<dbReference type="Proteomes" id="UP000327011">
    <property type="component" value="Unassembled WGS sequence"/>
</dbReference>
<keyword evidence="2" id="KW-1185">Reference proteome</keyword>
<evidence type="ECO:0000313" key="2">
    <source>
        <dbReference type="Proteomes" id="UP000327011"/>
    </source>
</evidence>
<gene>
    <name evidence="1" type="ORF">F5972_24895</name>
</gene>
<dbReference type="AlphaFoldDB" id="A0A5J5JYL5"/>
<dbReference type="EMBL" id="VYTZ01000009">
    <property type="protein sequence ID" value="KAA9375961.1"/>
    <property type="molecule type" value="Genomic_DNA"/>
</dbReference>
<evidence type="ECO:0000313" key="1">
    <source>
        <dbReference type="EMBL" id="KAA9375961.1"/>
    </source>
</evidence>
<protein>
    <submittedName>
        <fullName evidence="1">DUF397 domain-containing protein</fullName>
    </submittedName>
</protein>
<accession>A0A5J5JYL5</accession>
<organism evidence="1 2">
    <name type="scientific">Microbispora cellulosiformans</name>
    <dbReference type="NCBI Taxonomy" id="2614688"/>
    <lineage>
        <taxon>Bacteria</taxon>
        <taxon>Bacillati</taxon>
        <taxon>Actinomycetota</taxon>
        <taxon>Actinomycetes</taxon>
        <taxon>Streptosporangiales</taxon>
        <taxon>Streptosporangiaceae</taxon>
        <taxon>Microbispora</taxon>
    </lineage>
</organism>
<name>A0A5J5JYL5_9ACTN</name>
<comment type="caution">
    <text evidence="1">The sequence shown here is derived from an EMBL/GenBank/DDBJ whole genome shotgun (WGS) entry which is preliminary data.</text>
</comment>
<proteinExistence type="predicted"/>